<reference evidence="1" key="1">
    <citation type="submission" date="2023-05" db="EMBL/GenBank/DDBJ databases">
        <title>Streptantibioticus silvisoli sp. nov., acidotolerant actinomycetes 1 from pine litter.</title>
        <authorList>
            <person name="Swiecimska M."/>
            <person name="Golinska P."/>
            <person name="Sangal V."/>
            <person name="Wachnowicz B."/>
            <person name="Goodfellow M."/>
        </authorList>
    </citation>
    <scope>NUCLEOTIDE SEQUENCE</scope>
    <source>
        <strain evidence="1">SL13</strain>
    </source>
</reference>
<dbReference type="SUPFAM" id="SSF53335">
    <property type="entry name" value="S-adenosyl-L-methionine-dependent methyltransferases"/>
    <property type="match status" value="1"/>
</dbReference>
<protein>
    <submittedName>
        <fullName evidence="1">Uncharacterized protein</fullName>
    </submittedName>
</protein>
<dbReference type="AlphaFoldDB" id="A0AA90H9F3"/>
<dbReference type="EMBL" id="JABXJJ020000048">
    <property type="protein sequence ID" value="MDI5973585.1"/>
    <property type="molecule type" value="Genomic_DNA"/>
</dbReference>
<gene>
    <name evidence="1" type="ORF">POF50_030325</name>
</gene>
<name>A0AA90H9F3_9ACTN</name>
<comment type="caution">
    <text evidence="1">The sequence shown here is derived from an EMBL/GenBank/DDBJ whole genome shotgun (WGS) entry which is preliminary data.</text>
</comment>
<dbReference type="InterPro" id="IPR029063">
    <property type="entry name" value="SAM-dependent_MTases_sf"/>
</dbReference>
<sequence>MTMTIQIPQPGGEVLDVDRKSYWGEYFTYFPALARYIPLGEYARRVRPRACVIGASDGKFALPLLRAGWEVVAVETDELFLHGGEIDLIDGHHEIVGLYDRLASEGFEDRCTVVKSDYMTLPADGDFQLVMGSGLWSQPPNRVHPLESLMTHAMDMVAPRGIFFADYLIGLNDEERECGYYPETPEMGKILTRPGWELFENADLGIYGESHLGYEEWHYHRYAAAIVHRKPLPTPAT</sequence>
<evidence type="ECO:0000313" key="1">
    <source>
        <dbReference type="EMBL" id="MDI5973585.1"/>
    </source>
</evidence>
<proteinExistence type="predicted"/>
<organism evidence="1">
    <name type="scientific">Streptantibioticus silvisoli</name>
    <dbReference type="NCBI Taxonomy" id="2705255"/>
    <lineage>
        <taxon>Bacteria</taxon>
        <taxon>Bacillati</taxon>
        <taxon>Actinomycetota</taxon>
        <taxon>Actinomycetes</taxon>
        <taxon>Kitasatosporales</taxon>
        <taxon>Streptomycetaceae</taxon>
        <taxon>Streptantibioticus</taxon>
    </lineage>
</organism>
<dbReference type="Gene3D" id="3.40.50.150">
    <property type="entry name" value="Vaccinia Virus protein VP39"/>
    <property type="match status" value="1"/>
</dbReference>
<accession>A0AA90H9F3</accession>